<accession>A0A7C8MXQ2</accession>
<dbReference type="InParanoid" id="A0A7C8MXQ2"/>
<reference evidence="1 2" key="1">
    <citation type="submission" date="2019-12" db="EMBL/GenBank/DDBJ databases">
        <title>Draft genome sequence of the ascomycete Xylaria multiplex DSM 110363.</title>
        <authorList>
            <person name="Buettner E."/>
            <person name="Kellner H."/>
        </authorList>
    </citation>
    <scope>NUCLEOTIDE SEQUENCE [LARGE SCALE GENOMIC DNA]</scope>
    <source>
        <strain evidence="1 2">DSM 110363</strain>
    </source>
</reference>
<dbReference type="AlphaFoldDB" id="A0A7C8MXQ2"/>
<evidence type="ECO:0000313" key="1">
    <source>
        <dbReference type="EMBL" id="KAF2971053.1"/>
    </source>
</evidence>
<name>A0A7C8MXQ2_9PEZI</name>
<gene>
    <name evidence="1" type="ORF">GQX73_g2499</name>
</gene>
<dbReference type="EMBL" id="WUBL01000016">
    <property type="protein sequence ID" value="KAF2971053.1"/>
    <property type="molecule type" value="Genomic_DNA"/>
</dbReference>
<sequence>MTTQNQSTGATPVQVTIATSNTLSRPNNIPFDYMLRQESPWPRDDTISQWMGIMECLQWVPIHQLYRKRSVQHLGTSAISALTASWVLAEAYNVRRLGLGTPYRMAMLARSPTANRVDSFALRSQKSKLRELMSCLRDVSFIDLRGAPQPRSAAEVFPILVFHMYDVKNTWNWMDSIWGIEYPEFEEHC</sequence>
<protein>
    <submittedName>
        <fullName evidence="1">Uncharacterized protein</fullName>
    </submittedName>
</protein>
<evidence type="ECO:0000313" key="2">
    <source>
        <dbReference type="Proteomes" id="UP000481858"/>
    </source>
</evidence>
<dbReference type="OrthoDB" id="10631268at2759"/>
<comment type="caution">
    <text evidence="1">The sequence shown here is derived from an EMBL/GenBank/DDBJ whole genome shotgun (WGS) entry which is preliminary data.</text>
</comment>
<proteinExistence type="predicted"/>
<keyword evidence="2" id="KW-1185">Reference proteome</keyword>
<dbReference type="Proteomes" id="UP000481858">
    <property type="component" value="Unassembled WGS sequence"/>
</dbReference>
<organism evidence="1 2">
    <name type="scientific">Xylaria multiplex</name>
    <dbReference type="NCBI Taxonomy" id="323545"/>
    <lineage>
        <taxon>Eukaryota</taxon>
        <taxon>Fungi</taxon>
        <taxon>Dikarya</taxon>
        <taxon>Ascomycota</taxon>
        <taxon>Pezizomycotina</taxon>
        <taxon>Sordariomycetes</taxon>
        <taxon>Xylariomycetidae</taxon>
        <taxon>Xylariales</taxon>
        <taxon>Xylariaceae</taxon>
        <taxon>Xylaria</taxon>
    </lineage>
</organism>